<dbReference type="CDD" id="cd10571">
    <property type="entry name" value="PH_beta_spectrin"/>
    <property type="match status" value="1"/>
</dbReference>
<evidence type="ECO:0000313" key="5">
    <source>
        <dbReference type="EMBL" id="NXO20576.1"/>
    </source>
</evidence>
<reference evidence="5 6" key="1">
    <citation type="submission" date="2019-09" db="EMBL/GenBank/DDBJ databases">
        <title>Bird 10,000 Genomes (B10K) Project - Family phase.</title>
        <authorList>
            <person name="Zhang G."/>
        </authorList>
    </citation>
    <scope>NUCLEOTIDE SEQUENCE [LARGE SCALE GENOMIC DNA]</scope>
    <source>
        <strain evidence="5">B10K-DU-002-30</strain>
        <tissue evidence="5">Muscle</tissue>
    </source>
</reference>
<keyword evidence="6" id="KW-1185">Reference proteome</keyword>
<dbReference type="Proteomes" id="UP000546986">
    <property type="component" value="Unassembled WGS sequence"/>
</dbReference>
<dbReference type="InterPro" id="IPR041681">
    <property type="entry name" value="PH_9"/>
</dbReference>
<feature type="compositionally biased region" description="Basic residues" evidence="3">
    <location>
        <begin position="898"/>
        <end position="912"/>
    </location>
</feature>
<dbReference type="PRINTS" id="PR00683">
    <property type="entry name" value="SPECTRINPH"/>
</dbReference>
<feature type="compositionally biased region" description="Basic and acidic residues" evidence="3">
    <location>
        <begin position="582"/>
        <end position="593"/>
    </location>
</feature>
<dbReference type="PANTHER" id="PTHR11915">
    <property type="entry name" value="SPECTRIN/FILAMIN RELATED CYTOSKELETAL PROTEIN"/>
    <property type="match status" value="1"/>
</dbReference>
<dbReference type="EMBL" id="VXBR01000910">
    <property type="protein sequence ID" value="NXO20576.1"/>
    <property type="molecule type" value="Genomic_DNA"/>
</dbReference>
<dbReference type="InterPro" id="IPR001849">
    <property type="entry name" value="PH_domain"/>
</dbReference>
<dbReference type="Gene3D" id="2.30.29.30">
    <property type="entry name" value="Pleckstrin-homology domain (PH domain)/Phosphotyrosine-binding domain (PTB)"/>
    <property type="match status" value="1"/>
</dbReference>
<feature type="region of interest" description="Disordered" evidence="3">
    <location>
        <begin position="880"/>
        <end position="912"/>
    </location>
</feature>
<dbReference type="AlphaFoldDB" id="A0A7L1Q9U6"/>
<feature type="compositionally biased region" description="Polar residues" evidence="3">
    <location>
        <begin position="30"/>
        <end position="40"/>
    </location>
</feature>
<feature type="region of interest" description="Disordered" evidence="3">
    <location>
        <begin position="574"/>
        <end position="593"/>
    </location>
</feature>
<feature type="region of interest" description="Disordered" evidence="3">
    <location>
        <begin position="1"/>
        <end position="57"/>
    </location>
</feature>
<comment type="caution">
    <text evidence="5">The sequence shown here is derived from an EMBL/GenBank/DDBJ whole genome shotgun (WGS) entry which is preliminary data.</text>
</comment>
<organism evidence="5 6">
    <name type="scientific">Cisticola juncidis</name>
    <dbReference type="NCBI Taxonomy" id="52622"/>
    <lineage>
        <taxon>Eukaryota</taxon>
        <taxon>Metazoa</taxon>
        <taxon>Chordata</taxon>
        <taxon>Craniata</taxon>
        <taxon>Vertebrata</taxon>
        <taxon>Euteleostomi</taxon>
        <taxon>Archelosauria</taxon>
        <taxon>Archosauria</taxon>
        <taxon>Dinosauria</taxon>
        <taxon>Saurischia</taxon>
        <taxon>Theropoda</taxon>
        <taxon>Coelurosauria</taxon>
        <taxon>Aves</taxon>
        <taxon>Neognathae</taxon>
        <taxon>Neoaves</taxon>
        <taxon>Telluraves</taxon>
        <taxon>Australaves</taxon>
        <taxon>Passeriformes</taxon>
        <taxon>Sylvioidea</taxon>
        <taxon>Cisticolidae</taxon>
        <taxon>Cisticola</taxon>
    </lineage>
</organism>
<sequence length="912" mass="97680">EPVQRLETKLPEKTAITPPVSPLSDAPSGVEQSWGETSSKTPHDAESPKEAATWDPAETSTLLLPPRGPCGLGGTVNLILSIGKKGEKKKAQLLASSERPAEEALPAVEARKSCTAKRRAAACGAGLPPVSHTLPKAGAGCLFNSLQRREQARAEQARLLTLQGIMGDSSLRPPPEECHGPSNTWPQKCGWRKGAPGAAAAGPQLGELLLYVRNPLVQDIDAECGAAPQNPGLPNPKITCPRVSLGSVLSLELPKDALVLGCHRGAAAQQQEQRQDQEVRPWKPPGTHGVGWQEGGHRPQEPSKSLGMSPKSEQGTWFKEVSFNPSYSQQRAHCAGKEHWNPQHPSSTSRDPVDLRPSRPSCAGMGDELTTHFGQDDSSTATGRARHHRAAWLELGSSPASIPGRAEAIPSPACAQQPASSNQPGGSPASPASPTQLSVFKWALESPQPQSPAVGTKEVCHPAHRQFEEEEEELQAIWDGAHERRARSPPGGSCASHQPGSRAGSLPSPSATAGGPLILSSANNVLVAKFTLPTTAQLLQSPSGEKSPGAVHSGSPSGLRVSPHVEELVSAAPLDASSAWDQQRHRQEERESSKVLPGKMEFQMMEGTLERKHVLQTGGRKASCRAWGLFHAVLMRQTLCFYQDRRDSLKSSVVALPLNLSGAVCTPDAEYTKKTNCFRLQLQDGSEYLLRAPTQPLMNEWVSKLQQNSGFPEVDYFQAAAQRVEGTGGTGSFSKVSSPGTSHLQGYHQVTTTTSQEIVVLPCTSTLLQRSLGSQDGPVDGTVVAAGDFPNAQGTGHKEQQWSPRTSPGLWDNICPEDDYGLVANKRRSYSFTSATYQKITPLAVPREAVEAGSSYSVTLYIGEQGSAMPRARCHSFVARTGSPRDTRGDKTTSPPRTKNKSVFKKFFGKKE</sequence>
<name>A0A7L1Q9U6_9PASS</name>
<dbReference type="GO" id="GO:0051693">
    <property type="term" value="P:actin filament capping"/>
    <property type="evidence" value="ECO:0007669"/>
    <property type="project" value="UniProtKB-KW"/>
</dbReference>
<dbReference type="FunFam" id="2.30.29.30:FF:000024">
    <property type="entry name" value="Spectrin beta chain"/>
    <property type="match status" value="1"/>
</dbReference>
<feature type="non-terminal residue" evidence="5">
    <location>
        <position position="1"/>
    </location>
</feature>
<feature type="compositionally biased region" description="Basic and acidic residues" evidence="3">
    <location>
        <begin position="1"/>
        <end position="12"/>
    </location>
</feature>
<feature type="region of interest" description="Disordered" evidence="3">
    <location>
        <begin position="328"/>
        <end position="434"/>
    </location>
</feature>
<feature type="compositionally biased region" description="Polar residues" evidence="3">
    <location>
        <begin position="372"/>
        <end position="382"/>
    </location>
</feature>
<comment type="similarity">
    <text evidence="1">Belongs to the spectrin family.</text>
</comment>
<dbReference type="SMART" id="SM00233">
    <property type="entry name" value="PH"/>
    <property type="match status" value="1"/>
</dbReference>
<dbReference type="GO" id="GO:0005543">
    <property type="term" value="F:phospholipid binding"/>
    <property type="evidence" value="ECO:0007669"/>
    <property type="project" value="InterPro"/>
</dbReference>
<evidence type="ECO:0000259" key="4">
    <source>
        <dbReference type="PROSITE" id="PS50003"/>
    </source>
</evidence>
<keyword evidence="2" id="KW-0117">Actin capping</keyword>
<accession>A0A7L1Q9U6</accession>
<dbReference type="SUPFAM" id="SSF50729">
    <property type="entry name" value="PH domain-like"/>
    <property type="match status" value="1"/>
</dbReference>
<dbReference type="InterPro" id="IPR001605">
    <property type="entry name" value="PH_dom-spectrin-type"/>
</dbReference>
<dbReference type="Pfam" id="PF15410">
    <property type="entry name" value="PH_9"/>
    <property type="match status" value="1"/>
</dbReference>
<evidence type="ECO:0000256" key="2">
    <source>
        <dbReference type="ARBA" id="ARBA00022467"/>
    </source>
</evidence>
<evidence type="ECO:0000256" key="1">
    <source>
        <dbReference type="ARBA" id="ARBA00006826"/>
    </source>
</evidence>
<protein>
    <submittedName>
        <fullName evidence="5">SPTB2 protein</fullName>
    </submittedName>
</protein>
<evidence type="ECO:0000313" key="6">
    <source>
        <dbReference type="Proteomes" id="UP000546986"/>
    </source>
</evidence>
<feature type="compositionally biased region" description="Low complexity" evidence="3">
    <location>
        <begin position="416"/>
        <end position="434"/>
    </location>
</feature>
<proteinExistence type="inferred from homology"/>
<feature type="non-terminal residue" evidence="5">
    <location>
        <position position="912"/>
    </location>
</feature>
<feature type="region of interest" description="Disordered" evidence="3">
    <location>
        <begin position="539"/>
        <end position="561"/>
    </location>
</feature>
<feature type="region of interest" description="Disordered" evidence="3">
    <location>
        <begin position="484"/>
        <end position="510"/>
    </location>
</feature>
<evidence type="ECO:0000256" key="3">
    <source>
        <dbReference type="SAM" id="MobiDB-lite"/>
    </source>
</evidence>
<dbReference type="PROSITE" id="PS50003">
    <property type="entry name" value="PH_DOMAIN"/>
    <property type="match status" value="1"/>
</dbReference>
<dbReference type="InterPro" id="IPR011993">
    <property type="entry name" value="PH-like_dom_sf"/>
</dbReference>
<gene>
    <name evidence="5" type="primary">Sptbn1</name>
    <name evidence="5" type="ORF">CISJUN_R15158</name>
</gene>
<feature type="region of interest" description="Disordered" evidence="3">
    <location>
        <begin position="269"/>
        <end position="313"/>
    </location>
</feature>
<feature type="domain" description="PH" evidence="4">
    <location>
        <begin position="602"/>
        <end position="710"/>
    </location>
</feature>